<proteinExistence type="predicted"/>
<gene>
    <name evidence="1" type="ORF">DYP60_01680</name>
</gene>
<evidence type="ECO:0000313" key="2">
    <source>
        <dbReference type="Proteomes" id="UP000264002"/>
    </source>
</evidence>
<protein>
    <submittedName>
        <fullName evidence="1">Uncharacterized protein</fullName>
    </submittedName>
</protein>
<comment type="caution">
    <text evidence="1">The sequence shown here is derived from an EMBL/GenBank/DDBJ whole genome shotgun (WGS) entry which is preliminary data.</text>
</comment>
<name>A0A372MIZ3_9SPIR</name>
<dbReference type="Proteomes" id="UP000264002">
    <property type="component" value="Unassembled WGS sequence"/>
</dbReference>
<evidence type="ECO:0000313" key="1">
    <source>
        <dbReference type="EMBL" id="RFU95745.1"/>
    </source>
</evidence>
<reference evidence="1 2" key="2">
    <citation type="submission" date="2018-09" db="EMBL/GenBank/DDBJ databases">
        <title>Genome of Sphaerochaeta halotolerans strain 4-11.</title>
        <authorList>
            <person name="Nazina T.N."/>
            <person name="Sokolova D.S."/>
        </authorList>
    </citation>
    <scope>NUCLEOTIDE SEQUENCE [LARGE SCALE GENOMIC DNA]</scope>
    <source>
        <strain evidence="1 2">4-11</strain>
    </source>
</reference>
<organism evidence="1 2">
    <name type="scientific">Sphaerochaeta halotolerans</name>
    <dbReference type="NCBI Taxonomy" id="2293840"/>
    <lineage>
        <taxon>Bacteria</taxon>
        <taxon>Pseudomonadati</taxon>
        <taxon>Spirochaetota</taxon>
        <taxon>Spirochaetia</taxon>
        <taxon>Spirochaetales</taxon>
        <taxon>Sphaerochaetaceae</taxon>
        <taxon>Sphaerochaeta</taxon>
    </lineage>
</organism>
<dbReference type="AlphaFoldDB" id="A0A372MIZ3"/>
<reference evidence="2" key="1">
    <citation type="submission" date="2018-08" db="EMBL/GenBank/DDBJ databases">
        <authorList>
            <person name="Grouzdev D.S."/>
            <person name="Krutkina M.S."/>
        </authorList>
    </citation>
    <scope>NUCLEOTIDE SEQUENCE [LARGE SCALE GENOMIC DNA]</scope>
    <source>
        <strain evidence="2">4-11</strain>
    </source>
</reference>
<keyword evidence="2" id="KW-1185">Reference proteome</keyword>
<accession>A0A372MIZ3</accession>
<dbReference type="EMBL" id="QUWK01000002">
    <property type="protein sequence ID" value="RFU95745.1"/>
    <property type="molecule type" value="Genomic_DNA"/>
</dbReference>
<sequence>MLISCSSLSPLVRAQLEGLPSWAYSPQQRSGEVAFVGKGTAPVSYNARLLAYEDILDQISAYVGEDVYDMYYRELTTTNAIADFNLTIASEYTVSEGRTGFDVYLLARMDEALLSGKRTSVYNQMIERERTIEAMLNTAGQAYRSNDDTGAIKQYLEAAMLSAEGPVSERKYETETLLDKAISFIEALRFSLRNPVSTEAKVTVYLRRKSRLLSPKVLNAPINATFQARNSISETYTDFLQFNTASDGYFLFVPYNQGLIKDGQIIFSLDLSSTIAKLEKTLSQEQVERVQEAVSQVSITFPYTLTASLSGKSILCEIQEFSLEGSLISGDQALKVFNQELALDDILVQEINLKPTDTEDQLSQLKGEADLAFLGSVGVASQQQVRDHWVVVASGNVGLYDLNSGALLFDTLSLEAVGSGQTREQAQRVAFSRFGSIAAYLQSAWLFKR</sequence>